<comment type="caution">
    <text evidence="2">The sequence shown here is derived from an EMBL/GenBank/DDBJ whole genome shotgun (WGS) entry which is preliminary data.</text>
</comment>
<feature type="region of interest" description="Disordered" evidence="1">
    <location>
        <begin position="46"/>
        <end position="72"/>
    </location>
</feature>
<sequence length="72" mass="8374">MVLPRLQTNSPVSWPRIKAEVLWRLREQRASETPQIPACLRRLAVRPRQASNRSGDSAPKRHVPITYGRNFR</sequence>
<evidence type="ECO:0000313" key="2">
    <source>
        <dbReference type="EMBL" id="GAY74829.1"/>
    </source>
</evidence>
<accession>A0A4Y1Z751</accession>
<reference evidence="2 3" key="1">
    <citation type="submission" date="2017-11" db="EMBL/GenBank/DDBJ databases">
        <title>Draft Genome Sequence of Sporolactobacillus inulinus NBRC 111894 Isolated from Koso, a Japanese Sugar-Vegetable Fermented Beverage.</title>
        <authorList>
            <person name="Chiou T.Y."/>
            <person name="Oshima K."/>
            <person name="Suda W."/>
            <person name="Hattori M."/>
            <person name="Takahashi T."/>
        </authorList>
    </citation>
    <scope>NUCLEOTIDE SEQUENCE [LARGE SCALE GENOMIC DNA]</scope>
    <source>
        <strain evidence="2 3">NBRC111894</strain>
    </source>
</reference>
<gene>
    <name evidence="2" type="ORF">NBRC111894_383</name>
</gene>
<protein>
    <submittedName>
        <fullName evidence="2">Uncharacterized protein</fullName>
    </submittedName>
</protein>
<evidence type="ECO:0000256" key="1">
    <source>
        <dbReference type="SAM" id="MobiDB-lite"/>
    </source>
</evidence>
<name>A0A4Y1Z751_9BACL</name>
<organism evidence="2 3">
    <name type="scientific">Sporolactobacillus inulinus</name>
    <dbReference type="NCBI Taxonomy" id="2078"/>
    <lineage>
        <taxon>Bacteria</taxon>
        <taxon>Bacillati</taxon>
        <taxon>Bacillota</taxon>
        <taxon>Bacilli</taxon>
        <taxon>Bacillales</taxon>
        <taxon>Sporolactobacillaceae</taxon>
        <taxon>Sporolactobacillus</taxon>
    </lineage>
</organism>
<proteinExistence type="predicted"/>
<dbReference type="Proteomes" id="UP000319716">
    <property type="component" value="Unassembled WGS sequence"/>
</dbReference>
<evidence type="ECO:0000313" key="3">
    <source>
        <dbReference type="Proteomes" id="UP000319716"/>
    </source>
</evidence>
<dbReference type="EMBL" id="BEXB01000002">
    <property type="protein sequence ID" value="GAY74829.1"/>
    <property type="molecule type" value="Genomic_DNA"/>
</dbReference>
<dbReference type="AlphaFoldDB" id="A0A4Y1Z751"/>